<evidence type="ECO:0000256" key="3">
    <source>
        <dbReference type="ARBA" id="ARBA00022475"/>
    </source>
</evidence>
<accession>A0A1Y1RT84</accession>
<name>A0A1Y1RT84_9SPIO</name>
<comment type="caution">
    <text evidence="11">The sequence shown here is derived from an EMBL/GenBank/DDBJ whole genome shotgun (WGS) entry which is preliminary data.</text>
</comment>
<dbReference type="InterPro" id="IPR055348">
    <property type="entry name" value="DctQ"/>
</dbReference>
<dbReference type="PANTHER" id="PTHR35011:SF2">
    <property type="entry name" value="2,3-DIKETO-L-GULONATE TRAP TRANSPORTER SMALL PERMEASE PROTEIN YIAM"/>
    <property type="match status" value="1"/>
</dbReference>
<evidence type="ECO:0000256" key="5">
    <source>
        <dbReference type="ARBA" id="ARBA00022692"/>
    </source>
</evidence>
<evidence type="ECO:0000256" key="2">
    <source>
        <dbReference type="ARBA" id="ARBA00022448"/>
    </source>
</evidence>
<gene>
    <name evidence="11" type="ORF">B4O97_18435</name>
</gene>
<dbReference type="EMBL" id="MWQY01000034">
    <property type="protein sequence ID" value="ORC30267.1"/>
    <property type="molecule type" value="Genomic_DNA"/>
</dbReference>
<keyword evidence="6 9" id="KW-1133">Transmembrane helix</keyword>
<keyword evidence="2" id="KW-0813">Transport</keyword>
<evidence type="ECO:0000256" key="1">
    <source>
        <dbReference type="ARBA" id="ARBA00004429"/>
    </source>
</evidence>
<dbReference type="PANTHER" id="PTHR35011">
    <property type="entry name" value="2,3-DIKETO-L-GULONATE TRAP TRANSPORTER SMALL PERMEASE PROTEIN YIAM"/>
    <property type="match status" value="1"/>
</dbReference>
<dbReference type="AlphaFoldDB" id="A0A1Y1RT84"/>
<dbReference type="STRING" id="1963862.B4O97_18435"/>
<proteinExistence type="inferred from homology"/>
<sequence>MWRENVPGKSNKSFPRIDRIISYILLFSITFLVLIHVFCRLISRPLYGAEEMERYLFVSMVFLSLSYVAQSDSHIRFDSLISLLNPKLRRVVDTIIYFLCVIVFAITTVSGVATIIGNAHTRTASLGIPFIVLSLPAVIGIFLMTVSYLRKLFKNLSE</sequence>
<evidence type="ECO:0000256" key="8">
    <source>
        <dbReference type="ARBA" id="ARBA00038436"/>
    </source>
</evidence>
<keyword evidence="3" id="KW-1003">Cell membrane</keyword>
<evidence type="ECO:0000313" key="11">
    <source>
        <dbReference type="EMBL" id="ORC30267.1"/>
    </source>
</evidence>
<evidence type="ECO:0000256" key="7">
    <source>
        <dbReference type="ARBA" id="ARBA00023136"/>
    </source>
</evidence>
<dbReference type="GO" id="GO:0022857">
    <property type="term" value="F:transmembrane transporter activity"/>
    <property type="evidence" value="ECO:0007669"/>
    <property type="project" value="TreeGrafter"/>
</dbReference>
<evidence type="ECO:0000259" key="10">
    <source>
        <dbReference type="Pfam" id="PF04290"/>
    </source>
</evidence>
<evidence type="ECO:0000256" key="9">
    <source>
        <dbReference type="SAM" id="Phobius"/>
    </source>
</evidence>
<dbReference type="GO" id="GO:0015740">
    <property type="term" value="P:C4-dicarboxylate transport"/>
    <property type="evidence" value="ECO:0007669"/>
    <property type="project" value="TreeGrafter"/>
</dbReference>
<evidence type="ECO:0000256" key="6">
    <source>
        <dbReference type="ARBA" id="ARBA00022989"/>
    </source>
</evidence>
<dbReference type="GO" id="GO:0005886">
    <property type="term" value="C:plasma membrane"/>
    <property type="evidence" value="ECO:0007669"/>
    <property type="project" value="UniProtKB-SubCell"/>
</dbReference>
<evidence type="ECO:0000313" key="12">
    <source>
        <dbReference type="Proteomes" id="UP000192343"/>
    </source>
</evidence>
<dbReference type="Proteomes" id="UP000192343">
    <property type="component" value="Unassembled WGS sequence"/>
</dbReference>
<feature type="transmembrane region" description="Helical" evidence="9">
    <location>
        <begin position="20"/>
        <end position="43"/>
    </location>
</feature>
<feature type="domain" description="Tripartite ATP-independent periplasmic transporters DctQ component" evidence="10">
    <location>
        <begin position="30"/>
        <end position="156"/>
    </location>
</feature>
<comment type="similarity">
    <text evidence="8">Belongs to the TRAP transporter small permease family.</text>
</comment>
<reference evidence="11 12" key="1">
    <citation type="submission" date="2017-03" db="EMBL/GenBank/DDBJ databases">
        <title>Draft Genome sequence of Marispirochaeta sp. strain JC444.</title>
        <authorList>
            <person name="Shivani Y."/>
            <person name="Subhash Y."/>
            <person name="Sasikala C."/>
            <person name="Ramana C."/>
        </authorList>
    </citation>
    <scope>NUCLEOTIDE SEQUENCE [LARGE SCALE GENOMIC DNA]</scope>
    <source>
        <strain evidence="11 12">JC444</strain>
    </source>
</reference>
<evidence type="ECO:0000256" key="4">
    <source>
        <dbReference type="ARBA" id="ARBA00022519"/>
    </source>
</evidence>
<feature type="transmembrane region" description="Helical" evidence="9">
    <location>
        <begin position="95"/>
        <end position="116"/>
    </location>
</feature>
<keyword evidence="5 9" id="KW-0812">Transmembrane</keyword>
<keyword evidence="12" id="KW-1185">Reference proteome</keyword>
<keyword evidence="4" id="KW-0997">Cell inner membrane</keyword>
<feature type="transmembrane region" description="Helical" evidence="9">
    <location>
        <begin position="128"/>
        <end position="149"/>
    </location>
</feature>
<protein>
    <recommendedName>
        <fullName evidence="10">Tripartite ATP-independent periplasmic transporters DctQ component domain-containing protein</fullName>
    </recommendedName>
</protein>
<comment type="subcellular location">
    <subcellularLocation>
        <location evidence="1">Cell inner membrane</location>
        <topology evidence="1">Multi-pass membrane protein</topology>
    </subcellularLocation>
</comment>
<organism evidence="11 12">
    <name type="scientific">Marispirochaeta aestuarii</name>
    <dbReference type="NCBI Taxonomy" id="1963862"/>
    <lineage>
        <taxon>Bacteria</taxon>
        <taxon>Pseudomonadati</taxon>
        <taxon>Spirochaetota</taxon>
        <taxon>Spirochaetia</taxon>
        <taxon>Spirochaetales</taxon>
        <taxon>Spirochaetaceae</taxon>
        <taxon>Marispirochaeta</taxon>
    </lineage>
</organism>
<keyword evidence="7 9" id="KW-0472">Membrane</keyword>
<dbReference type="Pfam" id="PF04290">
    <property type="entry name" value="DctQ"/>
    <property type="match status" value="1"/>
</dbReference>
<dbReference type="InterPro" id="IPR007387">
    <property type="entry name" value="TRAP_DctQ"/>
</dbReference>